<proteinExistence type="inferred from homology"/>
<evidence type="ECO:0000313" key="6">
    <source>
        <dbReference type="Proteomes" id="UP001589834"/>
    </source>
</evidence>
<evidence type="ECO:0000256" key="1">
    <source>
        <dbReference type="ARBA" id="ARBA00022490"/>
    </source>
</evidence>
<dbReference type="SUPFAM" id="SSF74942">
    <property type="entry name" value="YhbC-like, C-terminal domain"/>
    <property type="match status" value="1"/>
</dbReference>
<protein>
    <recommendedName>
        <fullName evidence="3">Ribosome maturation factor RimP</fullName>
    </recommendedName>
</protein>
<dbReference type="InterPro" id="IPR028998">
    <property type="entry name" value="RimP_C"/>
</dbReference>
<dbReference type="NCBIfam" id="NF011235">
    <property type="entry name" value="PRK14642.1"/>
    <property type="match status" value="1"/>
</dbReference>
<dbReference type="InterPro" id="IPR003728">
    <property type="entry name" value="Ribosome_maturation_RimP"/>
</dbReference>
<comment type="function">
    <text evidence="3">Required for maturation of 30S ribosomal subunits.</text>
</comment>
<reference evidence="5 6" key="1">
    <citation type="submission" date="2024-09" db="EMBL/GenBank/DDBJ databases">
        <authorList>
            <person name="Sun Q."/>
            <person name="Mori K."/>
        </authorList>
    </citation>
    <scope>NUCLEOTIDE SEQUENCE [LARGE SCALE GENOMIC DNA]</scope>
    <source>
        <strain evidence="5 6">NCAIM B.02336</strain>
    </source>
</reference>
<dbReference type="PANTHER" id="PTHR33867">
    <property type="entry name" value="RIBOSOME MATURATION FACTOR RIMP"/>
    <property type="match status" value="1"/>
</dbReference>
<dbReference type="SUPFAM" id="SSF75420">
    <property type="entry name" value="YhbC-like, N-terminal domain"/>
    <property type="match status" value="1"/>
</dbReference>
<dbReference type="InterPro" id="IPR035956">
    <property type="entry name" value="RimP_N_sf"/>
</dbReference>
<comment type="subcellular location">
    <subcellularLocation>
        <location evidence="3">Cytoplasm</location>
    </subcellularLocation>
</comment>
<keyword evidence="6" id="KW-1185">Reference proteome</keyword>
<comment type="similarity">
    <text evidence="3">Belongs to the RimP family.</text>
</comment>
<dbReference type="InterPro" id="IPR036847">
    <property type="entry name" value="RimP_C_sf"/>
</dbReference>
<dbReference type="NCBIfam" id="NF000929">
    <property type="entry name" value="PRK00092.2-1"/>
    <property type="match status" value="1"/>
</dbReference>
<dbReference type="Proteomes" id="UP001589834">
    <property type="component" value="Unassembled WGS sequence"/>
</dbReference>
<keyword evidence="1 3" id="KW-0963">Cytoplasm</keyword>
<evidence type="ECO:0000256" key="2">
    <source>
        <dbReference type="ARBA" id="ARBA00022517"/>
    </source>
</evidence>
<feature type="domain" description="Ribosome maturation factor RimP N-terminal" evidence="4">
    <location>
        <begin position="7"/>
        <end position="80"/>
    </location>
</feature>
<dbReference type="RefSeq" id="WP_377485229.1">
    <property type="nucleotide sequence ID" value="NZ_JBHLTN010000044.1"/>
</dbReference>
<evidence type="ECO:0000259" key="4">
    <source>
        <dbReference type="Pfam" id="PF02576"/>
    </source>
</evidence>
<dbReference type="Pfam" id="PF02576">
    <property type="entry name" value="RimP_N"/>
    <property type="match status" value="1"/>
</dbReference>
<keyword evidence="2 3" id="KW-0690">Ribosome biogenesis</keyword>
<name>A0ABV6PXA4_9BURK</name>
<dbReference type="CDD" id="cd01734">
    <property type="entry name" value="YlxS_C"/>
    <property type="match status" value="1"/>
</dbReference>
<evidence type="ECO:0000256" key="3">
    <source>
        <dbReference type="HAMAP-Rule" id="MF_01077"/>
    </source>
</evidence>
<dbReference type="Gene3D" id="3.30.300.70">
    <property type="entry name" value="RimP-like superfamily, N-terminal"/>
    <property type="match status" value="1"/>
</dbReference>
<dbReference type="EMBL" id="JBHLTN010000044">
    <property type="protein sequence ID" value="MFC0594483.1"/>
    <property type="molecule type" value="Genomic_DNA"/>
</dbReference>
<sequence>MALQQTIDDTVRSLGYELVELERSAGGLLRVTIDWPWAAGQAERGVSVDDCERVTRQLQYVLEVEGADYQRLEVSSPGIDRPLRHAQDFERFAGELVDLVLKAPIGVAAAGQVAANRKKFRGTLQRGEGEGWRIVWRDEPATKPGVRVSKKREVAPEQALDFALDELASARLASVVDFKGRKPRGDSVEAKQE</sequence>
<evidence type="ECO:0000313" key="5">
    <source>
        <dbReference type="EMBL" id="MFC0594483.1"/>
    </source>
</evidence>
<dbReference type="InterPro" id="IPR028989">
    <property type="entry name" value="RimP_N"/>
</dbReference>
<accession>A0ABV6PXA4</accession>
<dbReference type="PANTHER" id="PTHR33867:SF1">
    <property type="entry name" value="RIBOSOME MATURATION FACTOR RIMP"/>
    <property type="match status" value="1"/>
</dbReference>
<organism evidence="5 6">
    <name type="scientific">Ottowia pentelensis</name>
    <dbReference type="NCBI Taxonomy" id="511108"/>
    <lineage>
        <taxon>Bacteria</taxon>
        <taxon>Pseudomonadati</taxon>
        <taxon>Pseudomonadota</taxon>
        <taxon>Betaproteobacteria</taxon>
        <taxon>Burkholderiales</taxon>
        <taxon>Comamonadaceae</taxon>
        <taxon>Ottowia</taxon>
    </lineage>
</organism>
<dbReference type="HAMAP" id="MF_01077">
    <property type="entry name" value="RimP"/>
    <property type="match status" value="1"/>
</dbReference>
<gene>
    <name evidence="3 5" type="primary">rimP</name>
    <name evidence="5" type="ORF">ACFFGG_18180</name>
</gene>
<comment type="caution">
    <text evidence="5">The sequence shown here is derived from an EMBL/GenBank/DDBJ whole genome shotgun (WGS) entry which is preliminary data.</text>
</comment>